<gene>
    <name evidence="2" type="ORF">C8R21_1241</name>
</gene>
<dbReference type="CDD" id="cd13844">
    <property type="entry name" value="CuRO_1_BOD_CotA_like"/>
    <property type="match status" value="1"/>
</dbReference>
<name>A0A2T5I723_9PROT</name>
<dbReference type="SUPFAM" id="SSF49503">
    <property type="entry name" value="Cupredoxins"/>
    <property type="match status" value="3"/>
</dbReference>
<dbReference type="CDD" id="cd13891">
    <property type="entry name" value="CuRO_3_CotA_like"/>
    <property type="match status" value="1"/>
</dbReference>
<organism evidence="2 3">
    <name type="scientific">Nitrosospira multiformis</name>
    <dbReference type="NCBI Taxonomy" id="1231"/>
    <lineage>
        <taxon>Bacteria</taxon>
        <taxon>Pseudomonadati</taxon>
        <taxon>Pseudomonadota</taxon>
        <taxon>Betaproteobacteria</taxon>
        <taxon>Nitrosomonadales</taxon>
        <taxon>Nitrosomonadaceae</taxon>
        <taxon>Nitrosospira</taxon>
    </lineage>
</organism>
<reference evidence="2 3" key="1">
    <citation type="submission" date="2018-04" db="EMBL/GenBank/DDBJ databases">
        <title>Active sludge and wastewater microbial communities from Klosterneuburg, Austria.</title>
        <authorList>
            <person name="Wagner M."/>
        </authorList>
    </citation>
    <scope>NUCLEOTIDE SEQUENCE [LARGE SCALE GENOMIC DNA]</scope>
    <source>
        <strain evidence="2 3">Nl12</strain>
    </source>
</reference>
<dbReference type="GO" id="GO:0016491">
    <property type="term" value="F:oxidoreductase activity"/>
    <property type="evidence" value="ECO:0007669"/>
    <property type="project" value="InterPro"/>
</dbReference>
<dbReference type="AlphaFoldDB" id="A0A2T5I723"/>
<dbReference type="Proteomes" id="UP000244152">
    <property type="component" value="Unassembled WGS sequence"/>
</dbReference>
<evidence type="ECO:0000313" key="2">
    <source>
        <dbReference type="EMBL" id="PTQ79637.1"/>
    </source>
</evidence>
<comment type="caution">
    <text evidence="2">The sequence shown here is derived from an EMBL/GenBank/DDBJ whole genome shotgun (WGS) entry which is preliminary data.</text>
</comment>
<dbReference type="InterPro" id="IPR008972">
    <property type="entry name" value="Cupredoxin"/>
</dbReference>
<sequence length="722" mass="79913">GGGTTTRVGLTRLSMTCRRLNLYAGRGFQVPSQLNQRRKLTLGMVLETQADHQRRKLTLGMVLETQADHPGGSLNPELVDKFRTPLFIPPAMPAAGKKVIGDGRHVDYYEISVKQFSQQILPRGFPPTTVWGYGPAFPGKRRSFAHRAPGFTIEAKWREPVIVKWINDLKDEATAGFLPPLLPVDPTLHWANPPGGTAHRDMSPSFKTTPASYRGPVPIVAHLHGAVGVAGHSDGYPEAWYLPAAAGIPSEYAMFGTWYQFFNREAGLDVGAWEPGSATFTYPNMQTSTLWYHDHALGMTRTNVYAGLAGFYIIRGGPEGDGAIRDARSGMRGILPRSTSPHGPAHLPQHRNIREIPLVIQDRSFNIDGSLFYPHSRAFFDGIPGPFIPDTDIPPIWNPEFFANMMVVNGTTWPFQTVEQARYRYRLLNACNSRFLILDFDSIPGIEVWMIGGDSGFLPASANMTAVNANRILLGPSERADVIVDFTRVPIGRHVLKNIGPDEPFGGGVPGTDFQMADPRSSGLIMQFHVTPAQGKDHSTPPQYLLLPNTPPLPRETFVRRLALLEKESSSFGESPAAAFLGIVQGDPGAGPAPCIAREWKDPVTQNPVVGTTEIWEFYNTTEDAHPMHVHAVSFELVNRQAILVNEESGTVQLEAGSSPVSPEPWELGRKDTVIAYPGQVTRLRMTFVREGQYVWHCHILEHEDNQMMLPYRISQTKQRIT</sequence>
<dbReference type="Pfam" id="PF07731">
    <property type="entry name" value="Cu-oxidase_2"/>
    <property type="match status" value="1"/>
</dbReference>
<dbReference type="Gene3D" id="2.60.40.420">
    <property type="entry name" value="Cupredoxins - blue copper proteins"/>
    <property type="match status" value="3"/>
</dbReference>
<dbReference type="GO" id="GO:0005507">
    <property type="term" value="F:copper ion binding"/>
    <property type="evidence" value="ECO:0007669"/>
    <property type="project" value="InterPro"/>
</dbReference>
<feature type="domain" description="Plastocyanin-like" evidence="1">
    <location>
        <begin position="610"/>
        <end position="715"/>
    </location>
</feature>
<dbReference type="InterPro" id="IPR045087">
    <property type="entry name" value="Cu-oxidase_fam"/>
</dbReference>
<accession>A0A2T5I723</accession>
<dbReference type="InterPro" id="IPR011706">
    <property type="entry name" value="Cu-oxidase_C"/>
</dbReference>
<protein>
    <submittedName>
        <fullName evidence="2">FtsP/CotA-like multicopper oxidase with cupredoxin domain</fullName>
    </submittedName>
</protein>
<proteinExistence type="predicted"/>
<feature type="non-terminal residue" evidence="2">
    <location>
        <position position="1"/>
    </location>
</feature>
<dbReference type="CDD" id="cd13868">
    <property type="entry name" value="CuRO_2_CotA_like"/>
    <property type="match status" value="1"/>
</dbReference>
<dbReference type="PANTHER" id="PTHR48267">
    <property type="entry name" value="CUPREDOXIN SUPERFAMILY PROTEIN"/>
    <property type="match status" value="1"/>
</dbReference>
<evidence type="ECO:0000259" key="1">
    <source>
        <dbReference type="Pfam" id="PF07731"/>
    </source>
</evidence>
<dbReference type="PANTHER" id="PTHR48267:SF1">
    <property type="entry name" value="BILIRUBIN OXIDASE"/>
    <property type="match status" value="1"/>
</dbReference>
<dbReference type="EMBL" id="QAOK01000024">
    <property type="protein sequence ID" value="PTQ79637.1"/>
    <property type="molecule type" value="Genomic_DNA"/>
</dbReference>
<evidence type="ECO:0000313" key="3">
    <source>
        <dbReference type="Proteomes" id="UP000244152"/>
    </source>
</evidence>